<dbReference type="EMBL" id="JAERRG010000019">
    <property type="protein sequence ID" value="MBL1117811.1"/>
    <property type="molecule type" value="Genomic_DNA"/>
</dbReference>
<organism evidence="1 2">
    <name type="scientific">Streptomyces endocoffeicus</name>
    <dbReference type="NCBI Taxonomy" id="2898945"/>
    <lineage>
        <taxon>Bacteria</taxon>
        <taxon>Bacillati</taxon>
        <taxon>Actinomycetota</taxon>
        <taxon>Actinomycetes</taxon>
        <taxon>Kitasatosporales</taxon>
        <taxon>Streptomycetaceae</taxon>
        <taxon>Streptomyces</taxon>
    </lineage>
</organism>
<reference evidence="1 2" key="1">
    <citation type="submission" date="2021-01" db="EMBL/GenBank/DDBJ databases">
        <title>WGS of actinomycetes isolated from Thailand.</title>
        <authorList>
            <person name="Thawai C."/>
        </authorList>
    </citation>
    <scope>NUCLEOTIDE SEQUENCE [LARGE SCALE GENOMIC DNA]</scope>
    <source>
        <strain evidence="1 2">CA3R110</strain>
    </source>
</reference>
<accession>A0ABS1PZE9</accession>
<protein>
    <submittedName>
        <fullName evidence="1">Uncharacterized protein</fullName>
    </submittedName>
</protein>
<evidence type="ECO:0000313" key="2">
    <source>
        <dbReference type="Proteomes" id="UP000621510"/>
    </source>
</evidence>
<dbReference type="Proteomes" id="UP000621510">
    <property type="component" value="Unassembled WGS sequence"/>
</dbReference>
<evidence type="ECO:0000313" key="1">
    <source>
        <dbReference type="EMBL" id="MBL1117811.1"/>
    </source>
</evidence>
<comment type="caution">
    <text evidence="1">The sequence shown here is derived from an EMBL/GenBank/DDBJ whole genome shotgun (WGS) entry which is preliminary data.</text>
</comment>
<proteinExistence type="predicted"/>
<sequence>MNATEELAPVMSAFARMEDSVPADLPERAAEARRLMSALAKADSAVALAGPDSVAAEAKSVTRGYGLILRSTLVRWGLEQARRGDPPSFTPAHWPSLSHFRELARAALDDPDGALEQQP</sequence>
<name>A0ABS1PZE9_9ACTN</name>
<dbReference type="RefSeq" id="WP_201855628.1">
    <property type="nucleotide sequence ID" value="NZ_JAERRG010000019.1"/>
</dbReference>
<gene>
    <name evidence="1" type="ORF">JK364_36345</name>
</gene>
<keyword evidence="2" id="KW-1185">Reference proteome</keyword>